<dbReference type="InterPro" id="IPR011009">
    <property type="entry name" value="Kinase-like_dom_sf"/>
</dbReference>
<dbReference type="Gene3D" id="3.90.1200.10">
    <property type="match status" value="1"/>
</dbReference>
<gene>
    <name evidence="1" type="ORF">clem_03070</name>
</gene>
<dbReference type="OrthoDB" id="3638028at2"/>
<protein>
    <submittedName>
        <fullName evidence="1">Aminoglycoside/hydroxyurea antibiotic resistance kinase</fullName>
    </submittedName>
</protein>
<dbReference type="GO" id="GO:0019748">
    <property type="term" value="P:secondary metabolic process"/>
    <property type="evidence" value="ECO:0007669"/>
    <property type="project" value="InterPro"/>
</dbReference>
<dbReference type="SUPFAM" id="SSF56112">
    <property type="entry name" value="Protein kinase-like (PK-like)"/>
    <property type="match status" value="1"/>
</dbReference>
<dbReference type="RefSeq" id="WP_094090256.1">
    <property type="nucleotide sequence ID" value="NZ_CP016397.1"/>
</dbReference>
<evidence type="ECO:0000313" key="1">
    <source>
        <dbReference type="EMBL" id="ASQ45172.1"/>
    </source>
</evidence>
<dbReference type="GO" id="GO:0016773">
    <property type="term" value="F:phosphotransferase activity, alcohol group as acceptor"/>
    <property type="evidence" value="ECO:0007669"/>
    <property type="project" value="InterPro"/>
</dbReference>
<proteinExistence type="predicted"/>
<organism evidence="1 2">
    <name type="scientific">Legionella clemsonensis</name>
    <dbReference type="NCBI Taxonomy" id="1867846"/>
    <lineage>
        <taxon>Bacteria</taxon>
        <taxon>Pseudomonadati</taxon>
        <taxon>Pseudomonadota</taxon>
        <taxon>Gammaproteobacteria</taxon>
        <taxon>Legionellales</taxon>
        <taxon>Legionellaceae</taxon>
        <taxon>Legionella</taxon>
    </lineage>
</organism>
<keyword evidence="1" id="KW-0808">Transferase</keyword>
<evidence type="ECO:0000313" key="2">
    <source>
        <dbReference type="Proteomes" id="UP000201728"/>
    </source>
</evidence>
<dbReference type="KEGG" id="lcd:clem_03070"/>
<accession>A0A222P007</accession>
<name>A0A222P007_9GAMM</name>
<dbReference type="AlphaFoldDB" id="A0A222P007"/>
<dbReference type="Proteomes" id="UP000201728">
    <property type="component" value="Chromosome"/>
</dbReference>
<dbReference type="GO" id="GO:0016301">
    <property type="term" value="F:kinase activity"/>
    <property type="evidence" value="ECO:0007669"/>
    <property type="project" value="UniProtKB-KW"/>
</dbReference>
<dbReference type="Pfam" id="PF04655">
    <property type="entry name" value="APH_6_hur"/>
    <property type="match status" value="1"/>
</dbReference>
<reference evidence="2" key="1">
    <citation type="submission" date="2016-07" db="EMBL/GenBank/DDBJ databases">
        <authorList>
            <person name="Florea S."/>
            <person name="Webb J.S."/>
            <person name="Jaromczyk J."/>
            <person name="Schardl C.L."/>
        </authorList>
    </citation>
    <scope>NUCLEOTIDE SEQUENCE [LARGE SCALE GENOMIC DNA]</scope>
    <source>
        <strain evidence="2">CDC-D5610</strain>
    </source>
</reference>
<sequence>MVEAINSPLKQLKKTIATVHGEAGKRWWHHLPKFLNSLASTHGLTLLPPFEHLSFNYVLPVLGSQGEEWVLKVSLPHHEFSMEIDALKQFNGKGSARLIDANPDEGWMIMERLLPGTRLVDLIDEQQAIPIAVSVMQRLWSPITEPHRFISLEQWLRNLARLNTQEALQRLIKKPLRDFVVGRTKELLSSQGEQVLLHGDLHHYNILQHHSEWRAIDPKGILGEREFEIGAFLRNPFCVLEDPLETKELARNLDWVIELTAFDRERVLSWCIIQAALCICWYFEDNMLEKAHQLVAYLERLYSLL</sequence>
<keyword evidence="2" id="KW-1185">Reference proteome</keyword>
<dbReference type="EMBL" id="CP016397">
    <property type="protein sequence ID" value="ASQ45172.1"/>
    <property type="molecule type" value="Genomic_DNA"/>
</dbReference>
<keyword evidence="1" id="KW-0418">Kinase</keyword>
<dbReference type="InterPro" id="IPR006748">
    <property type="entry name" value="NH2Glyco/OHUrea_AB-resist_kin"/>
</dbReference>